<organism evidence="1 2">
    <name type="scientific">Penicillium rubens (strain ATCC 28089 / DSM 1075 / NRRL 1951 / Wisconsin 54-1255)</name>
    <name type="common">Penicillium chrysogenum</name>
    <dbReference type="NCBI Taxonomy" id="500485"/>
    <lineage>
        <taxon>Eukaryota</taxon>
        <taxon>Fungi</taxon>
        <taxon>Dikarya</taxon>
        <taxon>Ascomycota</taxon>
        <taxon>Pezizomycotina</taxon>
        <taxon>Eurotiomycetes</taxon>
        <taxon>Eurotiomycetidae</taxon>
        <taxon>Eurotiales</taxon>
        <taxon>Aspergillaceae</taxon>
        <taxon>Penicillium</taxon>
        <taxon>Penicillium chrysogenum species complex</taxon>
    </lineage>
</organism>
<evidence type="ECO:0000313" key="2">
    <source>
        <dbReference type="Proteomes" id="UP000000724"/>
    </source>
</evidence>
<name>B6HT99_PENRW</name>
<reference evidence="1 2" key="1">
    <citation type="journal article" date="2008" name="Nat. Biotechnol.">
        <title>Genome sequencing and analysis of the filamentous fungus Penicillium chrysogenum.</title>
        <authorList>
            <person name="van den Berg M.A."/>
            <person name="Albang R."/>
            <person name="Albermann K."/>
            <person name="Badger J.H."/>
            <person name="Daran J.-M."/>
            <person name="Driessen A.J.M."/>
            <person name="Garcia-Estrada C."/>
            <person name="Fedorova N.D."/>
            <person name="Harris D.M."/>
            <person name="Heijne W.H.M."/>
            <person name="Joardar V.S."/>
            <person name="Kiel J.A.K.W."/>
            <person name="Kovalchuk A."/>
            <person name="Martin J.F."/>
            <person name="Nierman W.C."/>
            <person name="Nijland J.G."/>
            <person name="Pronk J.T."/>
            <person name="Roubos J.A."/>
            <person name="van der Klei I.J."/>
            <person name="van Peij N.N.M.E."/>
            <person name="Veenhuis M."/>
            <person name="von Doehren H."/>
            <person name="Wagner C."/>
            <person name="Wortman J.R."/>
            <person name="Bovenberg R.A.L."/>
        </authorList>
    </citation>
    <scope>NUCLEOTIDE SEQUENCE [LARGE SCALE GENOMIC DNA]</scope>
    <source>
        <strain evidence="2">ATCC 28089 / DSM 1075 / NRRL 1951 / Wisconsin 54-1255</strain>
    </source>
</reference>
<dbReference type="EMBL" id="AM920437">
    <property type="protein sequence ID" value="CAP99065.1"/>
    <property type="molecule type" value="Genomic_DNA"/>
</dbReference>
<protein>
    <submittedName>
        <fullName evidence="1">Uncharacterized protein</fullName>
    </submittedName>
</protein>
<accession>B6HT99</accession>
<evidence type="ECO:0000313" key="1">
    <source>
        <dbReference type="EMBL" id="CAP99065.1"/>
    </source>
</evidence>
<keyword evidence="2" id="KW-1185">Reference proteome</keyword>
<proteinExistence type="predicted"/>
<dbReference type="HOGENOM" id="CLU_1960314_0_0_1"/>
<dbReference type="OMA" id="LCWTIAD"/>
<sequence length="128" mass="14115">MEAGGGVKAEEGGNLRSAESNGLRGHVHRFWQSLLAISPSLSMHKQASRMSVRVRTLWGGSHQVNITALQLSRPREPFPRQIEAHGVKGVVRKEIVVVLNFRAPPAASCRLCWTIADQPYNTQFGAIF</sequence>
<dbReference type="Proteomes" id="UP000000724">
    <property type="component" value="Contig Pc00c22"/>
</dbReference>
<dbReference type="AlphaFoldDB" id="B6HT99"/>
<gene>
    <name evidence="1" type="ORF">Pc22g17770</name>
    <name evidence="1" type="ORF">PCH_Pc22g17770</name>
</gene>
<dbReference type="VEuPathDB" id="FungiDB:PCH_Pc22g17770"/>